<name>A0A8H7S4R0_9FUNG</name>
<proteinExistence type="predicted"/>
<protein>
    <submittedName>
        <fullName evidence="2">Uncharacterized protein</fullName>
    </submittedName>
</protein>
<evidence type="ECO:0000313" key="2">
    <source>
        <dbReference type="EMBL" id="KAG2221712.1"/>
    </source>
</evidence>
<feature type="region of interest" description="Disordered" evidence="1">
    <location>
        <begin position="77"/>
        <end position="104"/>
    </location>
</feature>
<evidence type="ECO:0000256" key="1">
    <source>
        <dbReference type="SAM" id="MobiDB-lite"/>
    </source>
</evidence>
<sequence length="104" mass="11842">MSKFAPEITDLLIRAEIYSDPLQLDFFCDRIHPKLQEAVYMRGASNLQEAIKLCTEVEYNLARSGLTLQPYSSVPTGTMYNSPKTDFPTNSTNNPIQNQNAQYY</sequence>
<dbReference type="EMBL" id="JAEPRB010000102">
    <property type="protein sequence ID" value="KAG2221712.1"/>
    <property type="molecule type" value="Genomic_DNA"/>
</dbReference>
<dbReference type="AlphaFoldDB" id="A0A8H7S4R0"/>
<reference evidence="2 3" key="1">
    <citation type="submission" date="2020-12" db="EMBL/GenBank/DDBJ databases">
        <title>Metabolic potential, ecology and presence of endohyphal bacteria is reflected in genomic diversity of Mucoromycotina.</title>
        <authorList>
            <person name="Muszewska A."/>
            <person name="Okrasinska A."/>
            <person name="Steczkiewicz K."/>
            <person name="Drgas O."/>
            <person name="Orlowska M."/>
            <person name="Perlinska-Lenart U."/>
            <person name="Aleksandrzak-Piekarczyk T."/>
            <person name="Szatraj K."/>
            <person name="Zielenkiewicz U."/>
            <person name="Pilsyk S."/>
            <person name="Malc E."/>
            <person name="Mieczkowski P."/>
            <person name="Kruszewska J.S."/>
            <person name="Biernat P."/>
            <person name="Pawlowska J."/>
        </authorList>
    </citation>
    <scope>NUCLEOTIDE SEQUENCE [LARGE SCALE GENOMIC DNA]</scope>
    <source>
        <strain evidence="2 3">CBS 142.35</strain>
    </source>
</reference>
<organism evidence="2 3">
    <name type="scientific">Circinella minor</name>
    <dbReference type="NCBI Taxonomy" id="1195481"/>
    <lineage>
        <taxon>Eukaryota</taxon>
        <taxon>Fungi</taxon>
        <taxon>Fungi incertae sedis</taxon>
        <taxon>Mucoromycota</taxon>
        <taxon>Mucoromycotina</taxon>
        <taxon>Mucoromycetes</taxon>
        <taxon>Mucorales</taxon>
        <taxon>Lichtheimiaceae</taxon>
        <taxon>Circinella</taxon>
    </lineage>
</organism>
<comment type="caution">
    <text evidence="2">The sequence shown here is derived from an EMBL/GenBank/DDBJ whole genome shotgun (WGS) entry which is preliminary data.</text>
</comment>
<accession>A0A8H7S4R0</accession>
<evidence type="ECO:0000313" key="3">
    <source>
        <dbReference type="Proteomes" id="UP000646827"/>
    </source>
</evidence>
<dbReference type="OrthoDB" id="2286887at2759"/>
<keyword evidence="3" id="KW-1185">Reference proteome</keyword>
<gene>
    <name evidence="2" type="ORF">INT45_002750</name>
</gene>
<dbReference type="Proteomes" id="UP000646827">
    <property type="component" value="Unassembled WGS sequence"/>
</dbReference>